<dbReference type="Proteomes" id="UP000224303">
    <property type="component" value="Unassembled WGS sequence"/>
</dbReference>
<dbReference type="InterPro" id="IPR005754">
    <property type="entry name" value="Sortase"/>
</dbReference>
<feature type="transmembrane region" description="Helical" evidence="4">
    <location>
        <begin position="261"/>
        <end position="284"/>
    </location>
</feature>
<feature type="transmembrane region" description="Helical" evidence="4">
    <location>
        <begin position="12"/>
        <end position="37"/>
    </location>
</feature>
<name>A0A2C6X726_ENTFC</name>
<dbReference type="NCBIfam" id="NF033745">
    <property type="entry name" value="class_C_sortase"/>
    <property type="match status" value="1"/>
</dbReference>
<reference evidence="5 6" key="1">
    <citation type="submission" date="2017-10" db="EMBL/GenBank/DDBJ databases">
        <title>Draft genomes of the Enterococcus faecium isolated from human feces before and after Helicobacter pylori eradication therapy.</title>
        <authorList>
            <person name="Prianichniikov N.A."/>
            <person name="Glushchenko O.E."/>
            <person name="Malakhova M.V."/>
        </authorList>
    </citation>
    <scope>NUCLEOTIDE SEQUENCE [LARGE SCALE GENOMIC DNA]</scope>
    <source>
        <strain evidence="5 6">Hp_5-7</strain>
    </source>
</reference>
<feature type="active site" description="Proton donor/acceptor" evidence="2">
    <location>
        <position position="164"/>
    </location>
</feature>
<keyword evidence="3" id="KW-0175">Coiled coil</keyword>
<evidence type="ECO:0000313" key="6">
    <source>
        <dbReference type="Proteomes" id="UP000224303"/>
    </source>
</evidence>
<evidence type="ECO:0000256" key="1">
    <source>
        <dbReference type="ARBA" id="ARBA00022801"/>
    </source>
</evidence>
<dbReference type="GeneID" id="66453463"/>
<dbReference type="EMBL" id="PCGC01000047">
    <property type="protein sequence ID" value="PHL20626.1"/>
    <property type="molecule type" value="Genomic_DNA"/>
</dbReference>
<comment type="caution">
    <text evidence="5">The sequence shown here is derived from an EMBL/GenBank/DDBJ whole genome shotgun (WGS) entry which is preliminary data.</text>
</comment>
<proteinExistence type="predicted"/>
<feature type="coiled-coil region" evidence="3">
    <location>
        <begin position="50"/>
        <end position="77"/>
    </location>
</feature>
<keyword evidence="4" id="KW-1133">Transmembrane helix</keyword>
<dbReference type="CDD" id="cd05827">
    <property type="entry name" value="Sortase_C"/>
    <property type="match status" value="1"/>
</dbReference>
<dbReference type="InterPro" id="IPR042002">
    <property type="entry name" value="Sortase_C"/>
</dbReference>
<dbReference type="NCBIfam" id="TIGR01076">
    <property type="entry name" value="sortase_fam"/>
    <property type="match status" value="1"/>
</dbReference>
<keyword evidence="4" id="KW-0812">Transmembrane</keyword>
<feature type="active site" description="Acyl-thioester intermediate" evidence="2">
    <location>
        <position position="226"/>
    </location>
</feature>
<dbReference type="InterPro" id="IPR023365">
    <property type="entry name" value="Sortase_dom-sf"/>
</dbReference>
<dbReference type="Pfam" id="PF04203">
    <property type="entry name" value="Sortase"/>
    <property type="match status" value="1"/>
</dbReference>
<sequence length="298" mass="34530">MKKRTGNRPQTQISLLLQLFMAVMFLAGAAVFTYPFLADALSNYLDQRRIENYQKQLERDKEEKHEQQLAVHEKKNQTLAHTSVIPGMGQVKDPFEQAVRNVRNPGKEYYEQHMIGAIYIPKINVSLPLFDETNDLLLDRGATVLQGTSFPTGGESTHSVITAHSGIAEKKLFTDLEEMEQDDRFYLEVYGRMLAYEVVEKIVVLPTKTNTLAIREKQDLVTLITCTPYTVNTHRLLVTGRRVPFTEEVSSKIEQTKKYHLYRLLILLLGILLVLTLFGYWCYWKFKRQKQLRKNNRS</sequence>
<dbReference type="RefSeq" id="WP_002352497.1">
    <property type="nucleotide sequence ID" value="NZ_AP022341.1"/>
</dbReference>
<protein>
    <submittedName>
        <fullName evidence="5">Class C sortase</fullName>
    </submittedName>
</protein>
<gene>
    <name evidence="5" type="ORF">CQR37_13025</name>
</gene>
<accession>A0A2C6X726</accession>
<dbReference type="GO" id="GO:0016787">
    <property type="term" value="F:hydrolase activity"/>
    <property type="evidence" value="ECO:0007669"/>
    <property type="project" value="UniProtKB-KW"/>
</dbReference>
<keyword evidence="4" id="KW-0472">Membrane</keyword>
<evidence type="ECO:0000256" key="3">
    <source>
        <dbReference type="SAM" id="Coils"/>
    </source>
</evidence>
<dbReference type="SUPFAM" id="SSF63817">
    <property type="entry name" value="Sortase"/>
    <property type="match status" value="1"/>
</dbReference>
<evidence type="ECO:0000256" key="2">
    <source>
        <dbReference type="PIRSR" id="PIRSR605754-1"/>
    </source>
</evidence>
<evidence type="ECO:0000256" key="4">
    <source>
        <dbReference type="SAM" id="Phobius"/>
    </source>
</evidence>
<keyword evidence="1" id="KW-0378">Hydrolase</keyword>
<dbReference type="AlphaFoldDB" id="A0A2C6X726"/>
<dbReference type="Gene3D" id="2.40.260.10">
    <property type="entry name" value="Sortase"/>
    <property type="match status" value="1"/>
</dbReference>
<organism evidence="5 6">
    <name type="scientific">Enterococcus faecium</name>
    <name type="common">Streptococcus faecium</name>
    <dbReference type="NCBI Taxonomy" id="1352"/>
    <lineage>
        <taxon>Bacteria</taxon>
        <taxon>Bacillati</taxon>
        <taxon>Bacillota</taxon>
        <taxon>Bacilli</taxon>
        <taxon>Lactobacillales</taxon>
        <taxon>Enterococcaceae</taxon>
        <taxon>Enterococcus</taxon>
    </lineage>
</organism>
<evidence type="ECO:0000313" key="5">
    <source>
        <dbReference type="EMBL" id="PHL20626.1"/>
    </source>
</evidence>